<feature type="transmembrane region" description="Helical" evidence="7">
    <location>
        <begin position="95"/>
        <end position="119"/>
    </location>
</feature>
<dbReference type="GO" id="GO:0006813">
    <property type="term" value="P:potassium ion transport"/>
    <property type="evidence" value="ECO:0007669"/>
    <property type="project" value="InterPro"/>
</dbReference>
<sequence length="595" mass="65108">MPLDAIITLIVIVLTLTLFIREVVRIDLVALGVIVVLVLSGVISVKQGLAGFSNEATLTVAAMFVLSHALIKTQVISYLGPFLSGLLEKGYKKGIAGMGVLVASLSAFVNNTPIVATLIPVVNTASRKLNESPSRYLMPLSYFAIFGGTCTLIGTSTNLLVKGMAVERGVNEISMFTFTPFGLILFAAGSIYLIFFGKRFIPGRTASDELKEQEGVKKFLTEIKLKQKPAKESKSISSLFKNEDIKVKLLKRDGDVKEDPELSLELKENDELLIEGNLTKIRDLLKREYFSITDSFDDKQFPDEETRLVEIVLLSNASVVDKKLSDVDFLSHYNSEVIAVRQRGKKQLSDLKDIRLKAGDILVLLTNKKGYDLIQQSQVEVNQPFVSLRVEQVKSVDKKNLFIVTGVIISVIGLASFGIVPVVIAAFGGIVVLNVAQIITMTDVYRAIDWKVIFLLAGSLSLGEAMSSSGLSNIIGDKLEWIVNSYGGPVLLVGLFYLITVLLTEMVSNNASAALMVPIAFSVSESMDTNVLPLLLTVAFAGSSSFMTPVGYQTNTMIYSAGNYYFRDFTKAGAPLSILFWILAMIFIPLIYPFH</sequence>
<feature type="transmembrane region" description="Helical" evidence="7">
    <location>
        <begin position="140"/>
        <end position="161"/>
    </location>
</feature>
<dbReference type="PANTHER" id="PTHR43652:SF2">
    <property type="entry name" value="BASIC AMINO ACID ANTIPORTER YFCC-RELATED"/>
    <property type="match status" value="1"/>
</dbReference>
<keyword evidence="10" id="KW-1185">Reference proteome</keyword>
<feature type="transmembrane region" description="Helical" evidence="7">
    <location>
        <begin position="572"/>
        <end position="592"/>
    </location>
</feature>
<feature type="transmembrane region" description="Helical" evidence="7">
    <location>
        <begin position="452"/>
        <end position="475"/>
    </location>
</feature>
<dbReference type="PANTHER" id="PTHR43652">
    <property type="entry name" value="BASIC AMINO ACID ANTIPORTER YFCC-RELATED"/>
    <property type="match status" value="1"/>
</dbReference>
<evidence type="ECO:0000256" key="5">
    <source>
        <dbReference type="ARBA" id="ARBA00022989"/>
    </source>
</evidence>
<feature type="transmembrane region" description="Helical" evidence="7">
    <location>
        <begin position="5"/>
        <end position="20"/>
    </location>
</feature>
<dbReference type="Gene3D" id="3.30.70.1450">
    <property type="entry name" value="Regulator of K+ conductance, C-terminal domain"/>
    <property type="match status" value="1"/>
</dbReference>
<reference evidence="9 10" key="1">
    <citation type="submission" date="2018-04" db="EMBL/GenBank/DDBJ databases">
        <title>Complete genome uncultured novel isolate.</title>
        <authorList>
            <person name="Merlino G."/>
        </authorList>
    </citation>
    <scope>NUCLEOTIDE SEQUENCE [LARGE SCALE GENOMIC DNA]</scope>
    <source>
        <strain evidence="10">R1DC9</strain>
    </source>
</reference>
<dbReference type="Proteomes" id="UP000298616">
    <property type="component" value="Chromosome"/>
</dbReference>
<dbReference type="SUPFAM" id="SSF116726">
    <property type="entry name" value="TrkA C-terminal domain-like"/>
    <property type="match status" value="1"/>
</dbReference>
<dbReference type="Pfam" id="PF02080">
    <property type="entry name" value="TrkA_C"/>
    <property type="match status" value="1"/>
</dbReference>
<dbReference type="RefSeq" id="WP_137090898.1">
    <property type="nucleotide sequence ID" value="NZ_CP028923.1"/>
</dbReference>
<keyword evidence="6 7" id="KW-0472">Membrane</keyword>
<dbReference type="PROSITE" id="PS51202">
    <property type="entry name" value="RCK_C"/>
    <property type="match status" value="1"/>
</dbReference>
<keyword evidence="5 7" id="KW-1133">Transmembrane helix</keyword>
<protein>
    <submittedName>
        <fullName evidence="9">SLC13 family permease</fullName>
    </submittedName>
</protein>
<gene>
    <name evidence="9" type="ORF">DCC35_11390</name>
</gene>
<dbReference type="KEGG" id="fpf:DCC35_11390"/>
<keyword evidence="2" id="KW-0813">Transport</keyword>
<dbReference type="InterPro" id="IPR006037">
    <property type="entry name" value="RCK_C"/>
</dbReference>
<dbReference type="AlphaFoldDB" id="A0A4D7JWY0"/>
<evidence type="ECO:0000259" key="8">
    <source>
        <dbReference type="PROSITE" id="PS51202"/>
    </source>
</evidence>
<dbReference type="InterPro" id="IPR051679">
    <property type="entry name" value="DASS-Related_Transporters"/>
</dbReference>
<keyword evidence="3 7" id="KW-0812">Transmembrane</keyword>
<feature type="transmembrane region" description="Helical" evidence="7">
    <location>
        <begin position="173"/>
        <end position="195"/>
    </location>
</feature>
<proteinExistence type="predicted"/>
<name>A0A4D7JWY0_9BACT</name>
<evidence type="ECO:0000256" key="6">
    <source>
        <dbReference type="ARBA" id="ARBA00023136"/>
    </source>
</evidence>
<organism evidence="9 10">
    <name type="scientific">Mangrovivirga cuniculi</name>
    <dbReference type="NCBI Taxonomy" id="2715131"/>
    <lineage>
        <taxon>Bacteria</taxon>
        <taxon>Pseudomonadati</taxon>
        <taxon>Bacteroidota</taxon>
        <taxon>Cytophagia</taxon>
        <taxon>Cytophagales</taxon>
        <taxon>Mangrovivirgaceae</taxon>
        <taxon>Mangrovivirga</taxon>
    </lineage>
</organism>
<evidence type="ECO:0000256" key="4">
    <source>
        <dbReference type="ARBA" id="ARBA00022737"/>
    </source>
</evidence>
<dbReference type="GO" id="GO:0005886">
    <property type="term" value="C:plasma membrane"/>
    <property type="evidence" value="ECO:0007669"/>
    <property type="project" value="TreeGrafter"/>
</dbReference>
<feature type="transmembrane region" description="Helical" evidence="7">
    <location>
        <begin position="531"/>
        <end position="552"/>
    </location>
</feature>
<evidence type="ECO:0000256" key="7">
    <source>
        <dbReference type="SAM" id="Phobius"/>
    </source>
</evidence>
<accession>A0A4D7JWY0</accession>
<evidence type="ECO:0000256" key="1">
    <source>
        <dbReference type="ARBA" id="ARBA00004141"/>
    </source>
</evidence>
<feature type="domain" description="RCK C-terminal" evidence="8">
    <location>
        <begin position="296"/>
        <end position="380"/>
    </location>
</feature>
<evidence type="ECO:0000256" key="2">
    <source>
        <dbReference type="ARBA" id="ARBA00022448"/>
    </source>
</evidence>
<evidence type="ECO:0000313" key="9">
    <source>
        <dbReference type="EMBL" id="QCK15305.1"/>
    </source>
</evidence>
<dbReference type="GO" id="GO:0008324">
    <property type="term" value="F:monoatomic cation transmembrane transporter activity"/>
    <property type="evidence" value="ECO:0007669"/>
    <property type="project" value="InterPro"/>
</dbReference>
<feature type="transmembrane region" description="Helical" evidence="7">
    <location>
        <begin position="26"/>
        <end position="45"/>
    </location>
</feature>
<evidence type="ECO:0000256" key="3">
    <source>
        <dbReference type="ARBA" id="ARBA00022692"/>
    </source>
</evidence>
<feature type="transmembrane region" description="Helical" evidence="7">
    <location>
        <begin position="495"/>
        <end position="519"/>
    </location>
</feature>
<dbReference type="InterPro" id="IPR004680">
    <property type="entry name" value="Cit_transptr-like_dom"/>
</dbReference>
<dbReference type="InterPro" id="IPR036721">
    <property type="entry name" value="RCK_C_sf"/>
</dbReference>
<dbReference type="OrthoDB" id="9765532at2"/>
<dbReference type="EMBL" id="CP028923">
    <property type="protein sequence ID" value="QCK15305.1"/>
    <property type="molecule type" value="Genomic_DNA"/>
</dbReference>
<keyword evidence="4" id="KW-0677">Repeat</keyword>
<evidence type="ECO:0000313" key="10">
    <source>
        <dbReference type="Proteomes" id="UP000298616"/>
    </source>
</evidence>
<dbReference type="Pfam" id="PF03600">
    <property type="entry name" value="CitMHS"/>
    <property type="match status" value="1"/>
</dbReference>
<comment type="subcellular location">
    <subcellularLocation>
        <location evidence="1">Membrane</location>
        <topology evidence="1">Multi-pass membrane protein</topology>
    </subcellularLocation>
</comment>